<dbReference type="PANTHER" id="PTHR37839">
    <property type="entry name" value="NA(+)-TRANSLOCATING NADH-QUINONE REDUCTASE SUBUNIT A"/>
    <property type="match status" value="1"/>
</dbReference>
<dbReference type="InterPro" id="IPR056148">
    <property type="entry name" value="NQRA_2nd"/>
</dbReference>
<dbReference type="NCBIfam" id="NF003761">
    <property type="entry name" value="PRK05352.1-4"/>
    <property type="match status" value="1"/>
</dbReference>
<keyword evidence="5 8" id="KW-0406">Ion transport</keyword>
<dbReference type="Pfam" id="PF24836">
    <property type="entry name" value="NQRA_2nd"/>
    <property type="match status" value="1"/>
</dbReference>
<dbReference type="Proteomes" id="UP000599688">
    <property type="component" value="Unassembled WGS sequence"/>
</dbReference>
<comment type="caution">
    <text evidence="12">The sequence shown here is derived from an EMBL/GenBank/DDBJ whole genome shotgun (WGS) entry which is preliminary data.</text>
</comment>
<keyword evidence="3 8" id="KW-0520">NAD</keyword>
<gene>
    <name evidence="8 12" type="primary">nqrA</name>
    <name evidence="12" type="ORF">GCM10010831_12170</name>
</gene>
<evidence type="ECO:0000256" key="2">
    <source>
        <dbReference type="ARBA" id="ARBA00022967"/>
    </source>
</evidence>
<evidence type="ECO:0000256" key="4">
    <source>
        <dbReference type="ARBA" id="ARBA00023053"/>
    </source>
</evidence>
<accession>A0A916ZSX6</accession>
<dbReference type="NCBIfam" id="TIGR01936">
    <property type="entry name" value="nqrA"/>
    <property type="match status" value="1"/>
</dbReference>
<feature type="domain" description="NqrA N-terminal barrel-sandwich hybrid" evidence="9">
    <location>
        <begin position="5"/>
        <end position="97"/>
    </location>
</feature>
<dbReference type="InterPro" id="IPR008703">
    <property type="entry name" value="NqrA"/>
</dbReference>
<dbReference type="EMBL" id="BMGL01000006">
    <property type="protein sequence ID" value="GGE12310.1"/>
    <property type="molecule type" value="Genomic_DNA"/>
</dbReference>
<dbReference type="GO" id="GO:0016655">
    <property type="term" value="F:oxidoreductase activity, acting on NAD(P)H, quinone or similar compound as acceptor"/>
    <property type="evidence" value="ECO:0007669"/>
    <property type="project" value="UniProtKB-UniRule"/>
</dbReference>
<organism evidence="12 13">
    <name type="scientific">Psychroflexus salis</name>
    <dbReference type="NCBI Taxonomy" id="1526574"/>
    <lineage>
        <taxon>Bacteria</taxon>
        <taxon>Pseudomonadati</taxon>
        <taxon>Bacteroidota</taxon>
        <taxon>Flavobacteriia</taxon>
        <taxon>Flavobacteriales</taxon>
        <taxon>Flavobacteriaceae</taxon>
        <taxon>Psychroflexus</taxon>
    </lineage>
</organism>
<evidence type="ECO:0000256" key="8">
    <source>
        <dbReference type="HAMAP-Rule" id="MF_00425"/>
    </source>
</evidence>
<comment type="function">
    <text evidence="8">NQR complex catalyzes the reduction of ubiquinone-1 to ubiquinol by two successive reactions, coupled with the transport of Na(+) ions from the cytoplasm to the periplasm. NqrA to NqrE are probably involved in the second step, the conversion of ubisemiquinone to ubiquinol.</text>
</comment>
<keyword evidence="6 8" id="KW-0830">Ubiquinone</keyword>
<dbReference type="HAMAP" id="MF_00425">
    <property type="entry name" value="NqrA"/>
    <property type="match status" value="1"/>
</dbReference>
<dbReference type="Pfam" id="PF11973">
    <property type="entry name" value="NQRA_SLBB"/>
    <property type="match status" value="1"/>
</dbReference>
<keyword evidence="4 8" id="KW-0915">Sodium</keyword>
<dbReference type="GO" id="GO:0006814">
    <property type="term" value="P:sodium ion transport"/>
    <property type="evidence" value="ECO:0007669"/>
    <property type="project" value="UniProtKB-UniRule"/>
</dbReference>
<evidence type="ECO:0000256" key="1">
    <source>
        <dbReference type="ARBA" id="ARBA00022448"/>
    </source>
</evidence>
<feature type="domain" description="NqrA second alpha/beta" evidence="11">
    <location>
        <begin position="115"/>
        <end position="258"/>
    </location>
</feature>
<dbReference type="Pfam" id="PF05896">
    <property type="entry name" value="NQRA_N"/>
    <property type="match status" value="1"/>
</dbReference>
<dbReference type="PANTHER" id="PTHR37839:SF1">
    <property type="entry name" value="NA(+)-TRANSLOCATING NADH-QUINONE REDUCTASE SUBUNIT A"/>
    <property type="match status" value="1"/>
</dbReference>
<evidence type="ECO:0000313" key="12">
    <source>
        <dbReference type="EMBL" id="GGE12310.1"/>
    </source>
</evidence>
<evidence type="ECO:0000259" key="10">
    <source>
        <dbReference type="Pfam" id="PF11973"/>
    </source>
</evidence>
<dbReference type="InterPro" id="IPR056147">
    <property type="entry name" value="NQRA_N"/>
</dbReference>
<dbReference type="RefSeq" id="WP_188405924.1">
    <property type="nucleotide sequence ID" value="NZ_BMGL01000006.1"/>
</dbReference>
<dbReference type="AlphaFoldDB" id="A0A916ZSX6"/>
<evidence type="ECO:0000259" key="9">
    <source>
        <dbReference type="Pfam" id="PF05896"/>
    </source>
</evidence>
<dbReference type="EC" id="7.2.1.1" evidence="8"/>
<comment type="catalytic activity">
    <reaction evidence="8">
        <text>a ubiquinone + n Na(+)(in) + NADH + H(+) = a ubiquinol + n Na(+)(out) + NAD(+)</text>
        <dbReference type="Rhea" id="RHEA:47748"/>
        <dbReference type="Rhea" id="RHEA-COMP:9565"/>
        <dbReference type="Rhea" id="RHEA-COMP:9566"/>
        <dbReference type="ChEBI" id="CHEBI:15378"/>
        <dbReference type="ChEBI" id="CHEBI:16389"/>
        <dbReference type="ChEBI" id="CHEBI:17976"/>
        <dbReference type="ChEBI" id="CHEBI:29101"/>
        <dbReference type="ChEBI" id="CHEBI:57540"/>
        <dbReference type="ChEBI" id="CHEBI:57945"/>
        <dbReference type="EC" id="7.2.1.1"/>
    </reaction>
</comment>
<keyword evidence="7 8" id="KW-0739">Sodium transport</keyword>
<name>A0A916ZSX6_9FLAO</name>
<keyword evidence="2 8" id="KW-1278">Translocase</keyword>
<protein>
    <recommendedName>
        <fullName evidence="8">Na(+)-translocating NADH-quinone reductase subunit A</fullName>
        <shortName evidence="8">Na(+)-NQR subunit A</shortName>
        <shortName evidence="8">Na(+)-translocating NQR subunit A</shortName>
        <ecNumber evidence="8">7.2.1.1</ecNumber>
    </recommendedName>
    <alternativeName>
        <fullName evidence="8">NQR complex subunit A</fullName>
    </alternativeName>
    <alternativeName>
        <fullName evidence="8">NQR-1 subunit A</fullName>
    </alternativeName>
</protein>
<comment type="subunit">
    <text evidence="8">Composed of six subunits; NqrA, NqrB, NqrC, NqrD, NqrE and NqrF.</text>
</comment>
<dbReference type="InterPro" id="IPR022615">
    <property type="entry name" value="NqrA_C_domain"/>
</dbReference>
<evidence type="ECO:0000256" key="7">
    <source>
        <dbReference type="ARBA" id="ARBA00023201"/>
    </source>
</evidence>
<evidence type="ECO:0000256" key="5">
    <source>
        <dbReference type="ARBA" id="ARBA00023065"/>
    </source>
</evidence>
<feature type="domain" description="Na(+)-translocating NADH-quinone reductase subunit A C-terminal" evidence="10">
    <location>
        <begin position="263"/>
        <end position="309"/>
    </location>
</feature>
<reference evidence="12 13" key="1">
    <citation type="journal article" date="2014" name="Int. J. Syst. Evol. Microbiol.">
        <title>Complete genome sequence of Corynebacterium casei LMG S-19264T (=DSM 44701T), isolated from a smear-ripened cheese.</title>
        <authorList>
            <consortium name="US DOE Joint Genome Institute (JGI-PGF)"/>
            <person name="Walter F."/>
            <person name="Albersmeier A."/>
            <person name="Kalinowski J."/>
            <person name="Ruckert C."/>
        </authorList>
    </citation>
    <scope>NUCLEOTIDE SEQUENCE [LARGE SCALE GENOMIC DNA]</scope>
    <source>
        <strain evidence="12 13">CGMCC 1.12925</strain>
    </source>
</reference>
<evidence type="ECO:0000259" key="11">
    <source>
        <dbReference type="Pfam" id="PF24836"/>
    </source>
</evidence>
<keyword evidence="13" id="KW-1185">Reference proteome</keyword>
<comment type="similarity">
    <text evidence="8">Belongs to the NqrA family.</text>
</comment>
<evidence type="ECO:0000313" key="13">
    <source>
        <dbReference type="Proteomes" id="UP000599688"/>
    </source>
</evidence>
<sequence>MSIDVKVKRGLKLNLKGEAEKILVDAPVSKTIAVQPPNFHSIVPKMVVKEGAKLKAGDELFFSKYSEKTRFVSPVSGTLKEIVRGDKRRILQLVISPDEKQEFKEFEKMDPLQADAEKVKEQVFSSGLGAFIMQRPYDVIANAEDTPKAIFVSAVDTAPLSASQEFILKNKINFFQTGLNVLTKLTSGKVYLGVDKESTGEIRHVENVEVVNVQGPHPAGNVGVIVQKINPINLGERVWTVRPEDVTIIGELFETGKFNAERIIAVVGNAAKETKYFKTKIGAEVKSILAEEPENTRIISGNVLTGQKIDYNGYINFLPNELTLIPEGNSYRMFGWLPFKDNHIHSMSKTSLSWLFSKRKYDVNTNLNGEERALVVTGEMEEVMPMDIYPMQLLKACMAGDIEKMESLGIYEVIPEDFALIDYTNTSKIEAQDIIRQGLDLMITEVG</sequence>
<evidence type="ECO:0000256" key="3">
    <source>
        <dbReference type="ARBA" id="ARBA00023027"/>
    </source>
</evidence>
<proteinExistence type="inferred from homology"/>
<evidence type="ECO:0000256" key="6">
    <source>
        <dbReference type="ARBA" id="ARBA00023075"/>
    </source>
</evidence>
<keyword evidence="1 8" id="KW-0813">Transport</keyword>